<gene>
    <name evidence="3" type="ORF">VCS650_LOCUS30493</name>
</gene>
<name>A0A815CZG9_9BILA</name>
<feature type="compositionally biased region" description="Basic and acidic residues" evidence="1">
    <location>
        <begin position="503"/>
        <end position="530"/>
    </location>
</feature>
<dbReference type="EMBL" id="CAJNON010000496">
    <property type="protein sequence ID" value="CAF1290749.1"/>
    <property type="molecule type" value="Genomic_DNA"/>
</dbReference>
<feature type="chain" id="PRO_5032400920" evidence="2">
    <location>
        <begin position="23"/>
        <end position="666"/>
    </location>
</feature>
<organism evidence="3 4">
    <name type="scientific">Adineta steineri</name>
    <dbReference type="NCBI Taxonomy" id="433720"/>
    <lineage>
        <taxon>Eukaryota</taxon>
        <taxon>Metazoa</taxon>
        <taxon>Spiralia</taxon>
        <taxon>Gnathifera</taxon>
        <taxon>Rotifera</taxon>
        <taxon>Eurotatoria</taxon>
        <taxon>Bdelloidea</taxon>
        <taxon>Adinetida</taxon>
        <taxon>Adinetidae</taxon>
        <taxon>Adineta</taxon>
    </lineage>
</organism>
<feature type="signal peptide" evidence="2">
    <location>
        <begin position="1"/>
        <end position="22"/>
    </location>
</feature>
<feature type="compositionally biased region" description="Basic and acidic residues" evidence="1">
    <location>
        <begin position="423"/>
        <end position="495"/>
    </location>
</feature>
<sequence>MSRYLLILVALLATTCTIVVHAATAAKTATAAVSSHSCSATDSSTVKGTIVVSGCDHSAVSAQTSTISSTLNDHVAQASTANKGCSTSVQSVTTLPTGDLEIAYTCTGVKDADSCKTALGTAAASPALATTVSKCASSNAQPAAKPAAAAAPAPAAAAKPVAAPAPAAAPKAAPAPAPAAKAAPAAAAPKPASATLAKVATGATTALQHTCSATDSSTVKGTITVSGCDHDAVSAQTSSISTTLTNHVTQASTANKGCAAKVDGITPLANGDLEIAYSCTGVKDADSCTGSLNDACQSADMKNTVDKCSHSNVQASTKAAQAAPAKAAPAAAPAPAPAAKAAPAAAAPKPASATLTKVAAGATTALQHTCSATDSSTVKGTITVSGCDHDAVSAQTSSISTTLTNHVTQASTANKGYASQPAHEGKPHEGKEHEAKPHEGASKPAHEGKPHEGKEHEAKPHEGASKPAHEGKPHEGKPHEGKSHPEHHGEKHEEGECPGNHGKVHEHPLRSGSGKPKDHDDTSSSDEDKPRHTKDGKHIGQIVTNTFHETFKDLVNHNSKCGRCAMRYIFSSVVIEGVTLEQISHKSGGKFIEDFKEILTNEIHKHHEEGVKSIKITSLNTFNRHNLVIEFVVIVDPTHHHQISNAIRHALLSTNIEKALKHQYNK</sequence>
<protein>
    <submittedName>
        <fullName evidence="3">Uncharacterized protein</fullName>
    </submittedName>
</protein>
<reference evidence="3" key="1">
    <citation type="submission" date="2021-02" db="EMBL/GenBank/DDBJ databases">
        <authorList>
            <person name="Nowell W R."/>
        </authorList>
    </citation>
    <scope>NUCLEOTIDE SEQUENCE</scope>
</reference>
<accession>A0A815CZG9</accession>
<evidence type="ECO:0000256" key="1">
    <source>
        <dbReference type="SAM" id="MobiDB-lite"/>
    </source>
</evidence>
<dbReference type="AlphaFoldDB" id="A0A815CZG9"/>
<evidence type="ECO:0000313" key="3">
    <source>
        <dbReference type="EMBL" id="CAF1290749.1"/>
    </source>
</evidence>
<comment type="caution">
    <text evidence="3">The sequence shown here is derived from an EMBL/GenBank/DDBJ whole genome shotgun (WGS) entry which is preliminary data.</text>
</comment>
<evidence type="ECO:0000256" key="2">
    <source>
        <dbReference type="SAM" id="SignalP"/>
    </source>
</evidence>
<dbReference type="OrthoDB" id="40902at2759"/>
<dbReference type="Proteomes" id="UP000663891">
    <property type="component" value="Unassembled WGS sequence"/>
</dbReference>
<evidence type="ECO:0000313" key="4">
    <source>
        <dbReference type="Proteomes" id="UP000663891"/>
    </source>
</evidence>
<feature type="region of interest" description="Disordered" evidence="1">
    <location>
        <begin position="413"/>
        <end position="539"/>
    </location>
</feature>
<proteinExistence type="predicted"/>
<keyword evidence="2" id="KW-0732">Signal</keyword>